<proteinExistence type="predicted"/>
<dbReference type="NCBIfam" id="TIGR01509">
    <property type="entry name" value="HAD-SF-IA-v3"/>
    <property type="match status" value="1"/>
</dbReference>
<reference evidence="2 3" key="1">
    <citation type="journal article" date="2021" name="Nat. Plants">
        <title>The Taxus genome provides insights into paclitaxel biosynthesis.</title>
        <authorList>
            <person name="Xiong X."/>
            <person name="Gou J."/>
            <person name="Liao Q."/>
            <person name="Li Y."/>
            <person name="Zhou Q."/>
            <person name="Bi G."/>
            <person name="Li C."/>
            <person name="Du R."/>
            <person name="Wang X."/>
            <person name="Sun T."/>
            <person name="Guo L."/>
            <person name="Liang H."/>
            <person name="Lu P."/>
            <person name="Wu Y."/>
            <person name="Zhang Z."/>
            <person name="Ro D.K."/>
            <person name="Shang Y."/>
            <person name="Huang S."/>
            <person name="Yan J."/>
        </authorList>
    </citation>
    <scope>NUCLEOTIDE SEQUENCE [LARGE SCALE GENOMIC DNA]</scope>
    <source>
        <strain evidence="2">Ta-2019</strain>
    </source>
</reference>
<dbReference type="AlphaFoldDB" id="A0AA38CJL0"/>
<sequence>MTDLDDTLYPCSTGIASACRKNIDEFLSKRLGLSNDVVTRLRSQFYKTHGSSLAGLRALGYEVDADEYHSFVHGRLPYHFIKPNPVLRNILLSMPQRKLIFTNSDTVHATKVLKKLDLEDCFEAVICFESLNMDYLDQQQNQDCNPLTSPVIIKPSIEAMKRAIAIANSDPQRTLFFDDNARNIAGAKAAGINTVLVGRCERSEGADYVVEDINNVKQVIHEIWGGAEKYGAKDKDSCSSGMVKSMEASPSPVVA</sequence>
<evidence type="ECO:0000313" key="2">
    <source>
        <dbReference type="EMBL" id="KAH9301890.1"/>
    </source>
</evidence>
<organism evidence="2 3">
    <name type="scientific">Taxus chinensis</name>
    <name type="common">Chinese yew</name>
    <name type="synonym">Taxus wallichiana var. chinensis</name>
    <dbReference type="NCBI Taxonomy" id="29808"/>
    <lineage>
        <taxon>Eukaryota</taxon>
        <taxon>Viridiplantae</taxon>
        <taxon>Streptophyta</taxon>
        <taxon>Embryophyta</taxon>
        <taxon>Tracheophyta</taxon>
        <taxon>Spermatophyta</taxon>
        <taxon>Pinopsida</taxon>
        <taxon>Pinidae</taxon>
        <taxon>Conifers II</taxon>
        <taxon>Cupressales</taxon>
        <taxon>Taxaceae</taxon>
        <taxon>Taxus</taxon>
    </lineage>
</organism>
<evidence type="ECO:0000313" key="3">
    <source>
        <dbReference type="Proteomes" id="UP000824469"/>
    </source>
</evidence>
<accession>A0AA38CJL0</accession>
<dbReference type="SUPFAM" id="SSF56784">
    <property type="entry name" value="HAD-like"/>
    <property type="match status" value="1"/>
</dbReference>
<dbReference type="Proteomes" id="UP000824469">
    <property type="component" value="Unassembled WGS sequence"/>
</dbReference>
<feature type="region of interest" description="Disordered" evidence="1">
    <location>
        <begin position="231"/>
        <end position="255"/>
    </location>
</feature>
<dbReference type="Pfam" id="PF00702">
    <property type="entry name" value="Hydrolase"/>
    <property type="match status" value="1"/>
</dbReference>
<protein>
    <submittedName>
        <fullName evidence="2">Uncharacterized protein</fullName>
    </submittedName>
</protein>
<dbReference type="InterPro" id="IPR023214">
    <property type="entry name" value="HAD_sf"/>
</dbReference>
<evidence type="ECO:0000256" key="1">
    <source>
        <dbReference type="SAM" id="MobiDB-lite"/>
    </source>
</evidence>
<gene>
    <name evidence="2" type="ORF">KI387_013473</name>
</gene>
<dbReference type="InterPro" id="IPR036412">
    <property type="entry name" value="HAD-like_sf"/>
</dbReference>
<keyword evidence="3" id="KW-1185">Reference proteome</keyword>
<dbReference type="InterPro" id="IPR010237">
    <property type="entry name" value="Pyr-5-nucltdase"/>
</dbReference>
<dbReference type="SFLD" id="SFLDG01129">
    <property type="entry name" value="C1.5:_HAD__Beta-PGM__Phosphata"/>
    <property type="match status" value="1"/>
</dbReference>
<dbReference type="SFLD" id="SFLDG01132">
    <property type="entry name" value="C1.5.3:_5'-Nucleotidase_Like"/>
    <property type="match status" value="1"/>
</dbReference>
<dbReference type="PANTHER" id="PTHR12725">
    <property type="entry name" value="HALOACID DEHALOGENASE-LIKE HYDROLASE"/>
    <property type="match status" value="1"/>
</dbReference>
<dbReference type="NCBIfam" id="TIGR01993">
    <property type="entry name" value="Pyr-5-nucltdase"/>
    <property type="match status" value="1"/>
</dbReference>
<dbReference type="OMA" id="GRCERSE"/>
<comment type="caution">
    <text evidence="2">The sequence shown here is derived from an EMBL/GenBank/DDBJ whole genome shotgun (WGS) entry which is preliminary data.</text>
</comment>
<dbReference type="EMBL" id="JAHRHJ020000009">
    <property type="protein sequence ID" value="KAH9301890.1"/>
    <property type="molecule type" value="Genomic_DNA"/>
</dbReference>
<dbReference type="InterPro" id="IPR006439">
    <property type="entry name" value="HAD-SF_hydro_IA"/>
</dbReference>
<name>A0AA38CJL0_TAXCH</name>
<dbReference type="Gene3D" id="1.10.150.450">
    <property type="match status" value="1"/>
</dbReference>
<dbReference type="SFLD" id="SFLDS00003">
    <property type="entry name" value="Haloacid_Dehalogenase"/>
    <property type="match status" value="1"/>
</dbReference>
<dbReference type="PANTHER" id="PTHR12725:SF81">
    <property type="entry name" value="OS03G0701200 PROTEIN"/>
    <property type="match status" value="1"/>
</dbReference>
<dbReference type="Gene3D" id="3.40.50.1000">
    <property type="entry name" value="HAD superfamily/HAD-like"/>
    <property type="match status" value="1"/>
</dbReference>